<feature type="domain" description="PKS/mFAS DH" evidence="13">
    <location>
        <begin position="936"/>
        <end position="1215"/>
    </location>
</feature>
<dbReference type="InterPro" id="IPR020806">
    <property type="entry name" value="PKS_PP-bd"/>
</dbReference>
<dbReference type="Gene3D" id="3.10.129.110">
    <property type="entry name" value="Polyketide synthase dehydratase"/>
    <property type="match status" value="1"/>
</dbReference>
<dbReference type="InterPro" id="IPR036291">
    <property type="entry name" value="NAD(P)-bd_dom_sf"/>
</dbReference>
<dbReference type="InterPro" id="IPR020843">
    <property type="entry name" value="ER"/>
</dbReference>
<dbReference type="Gene3D" id="1.10.1200.10">
    <property type="entry name" value="ACP-like"/>
    <property type="match status" value="1"/>
</dbReference>
<evidence type="ECO:0000256" key="2">
    <source>
        <dbReference type="ARBA" id="ARBA00004792"/>
    </source>
</evidence>
<feature type="active site" description="Proton acceptor; for dehydratase activity" evidence="9">
    <location>
        <position position="968"/>
    </location>
</feature>
<dbReference type="PROSITE" id="PS52019">
    <property type="entry name" value="PKS_MFAS_DH"/>
    <property type="match status" value="1"/>
</dbReference>
<dbReference type="SMART" id="SM00823">
    <property type="entry name" value="PKS_PP"/>
    <property type="match status" value="1"/>
</dbReference>
<feature type="active site" description="Proton donor; for dehydratase activity" evidence="9">
    <location>
        <position position="1138"/>
    </location>
</feature>
<evidence type="ECO:0000256" key="5">
    <source>
        <dbReference type="ARBA" id="ARBA00022679"/>
    </source>
</evidence>
<keyword evidence="4" id="KW-0597">Phosphoprotein</keyword>
<dbReference type="FunFam" id="3.40.47.10:FF:000019">
    <property type="entry name" value="Polyketide synthase type I"/>
    <property type="match status" value="1"/>
</dbReference>
<dbReference type="SUPFAM" id="SSF101173">
    <property type="entry name" value="Docking domain B of the erythromycin polyketide synthase (DEBS)"/>
    <property type="match status" value="1"/>
</dbReference>
<dbReference type="Pfam" id="PF22953">
    <property type="entry name" value="SpnB_Rossmann"/>
    <property type="match status" value="1"/>
</dbReference>
<evidence type="ECO:0000259" key="11">
    <source>
        <dbReference type="PROSITE" id="PS50075"/>
    </source>
</evidence>
<sequence>MSNNENKLREYLNRVTADFTQVRRRLREMEARDQEPIAIVGMACRLPGDVSSPDDLWRLVDEGRDGITPFPDDRGWDTDIYDPDPDAHGKTYVVEGGFVHDAADFDPEFFGISPREALAMDPQQRLLLEASWEAVERAGIAPTSLRGTRTGVFAGAVGSDYVSRLDSVPEEIEGFLVTGTMNAVVSGRISYVLGLEGPAVTIDTACSSSLVATHLGVQALRLGECDYALAGGVSVLSTPAGFIGFSRQRGLAPDGRCKSFAAAADGTSWAEGVGVLLLERLSDARRNGHPVHAVIRGSATNQDGASNGLSAPNELAQRRVIEQALANARLTAADIDAVEAHGTGTTLGDPIEAQALLATYGQGRDPERPLWLGSVKSNIGHSGACAGVASLIKTAMALRAGVLPKTLHVDEPAPHVNWSAGNVELLTEARPWEADGRPRRAAVSSFGISGTNAHVILEQAPAEAAEPASGVVPGDGALSGSAVVPWLVSARTAEALAAQAGRLAASPSVVKAEAVDVGWSLQSSRAVFDHRAVVWGAETGELAAALDALATGGTAPNLVSGVSGGGRGVAFVFPGQGSQWLGMGRELLASSPVFAARMAECGRALALYADWSLADVLAGDDDAWLERVDIVQPVLWAVMVSLAAVWEGFGLTPTAVIGHSQGEIAAAVVAGALSLEDGARVVALRSAAIREELAGRGGMLSLAAGGDQLAEWLAPFDDRAWVAVYNGPFAAVVAGEPAALDEIAATAEAAGVRARRVPVDYASHTPHVEDIRERLLKALADVSPQPSRVPLISTVTGDVLDTSTMDADYWYTNLRQPVRFTDAVTTALATPLTRFVEVSAHPVLTMGVQDIAEAEGRTATVVGTLRRQEDENARLIANAAELWTGGAPIDWTAVFAGRTVVRADLPSYAFQRRRYWLDGVARAGDATGLGLAAVEHPLLGAATTLATDGGLVLTGRLSPRTHPWLADHAVAGTVLFPGTGFVELAIHAGDHAGSSHLRELAIQAPLVLPADGAAHLQVVVGAPDGNGQRDVSIHSRPADGEPDGPWTQHAEGVLAAGTPAPAPAPAADLTAWPPPGAEAVDVSGFYEAAAAAGYGYGPAFQGLVAAWRGADAVYAEVVLPEGARADAGAYGVHPALLDAALHVNGYLPGSSADTLKLPFAWTGVSLHAAGAQRLRVRVAASGDDALAVDVADATGGPVARVESLVMRPVTARQLSAAGAAEQDSLFRLTWTPAPCERDEVRHATWAVVGGDPFGLAPAIERAGLAADTYADVEEVCSVLEWGVPTPEVALIAPAVPFATDGVAEAAKYLTSELLGVVQRWLGEERLADSRLVVVTRGAVAAGGDEDVADLAAAPAWGLLRSAYLEHPGRFLLVDLDPAEDPADEGGDATADLLGAAIATAIETDEWQIVLRGGEMLVPRLLRAADGEALAPPPGERAWRLDTTGSGSLEGLALLPAPEAAAPLGEGQVRVAVRAAGLNFRDVLISLGMYPDRALMGTEAAGVVVDVGEGVGQLAVGDRVMGFVTGGLGPLVISDERVLARIPEGWSFERAASVPVVFLTAFFGLFDLGGLKAGESVLVHAGAGGVGMAAVQLARNAGAEVFATASPGKWDALRELGLDDAHIASSRDLDFREKFLATTEGRGVDVVLNSLAREFVDASLELLPRGGRFLEMGKTDIRDPERVARDHPGVTYHPYTPDEGGLDRTGEILRTVLDLHERGALGALPVRVWDVRRAVEAFRFMSQARHVGKLVFRMPPALDPAGTVLITGGTGTLGALLARHLVVEHGVRHLLLTSRSGDRAPGVAELVGELGELGASADVVACDAADRGRLAEVLDAVPADRPLTGVVHAAGVLADGVLTSLTPEQLARVWGPKVEAAVNLHELTKDLDLGLFALYSSLSGLFGSPGQANYAATNVFLDALAHHRRATGLPALSLNWGLWAEASGMTGHLGDRGQSRITQRGLPSLSNKQGLALFDRALPLDEAMLLASPIDLRAMRAQAASGGVPALLRALVRAPARAVAESTGGAEGPTLAQRLAGLAGAQRERLVLDLVRGHVAAVLGHADPEAIDAERPFKELGFDSLIAVELRNRLNAATGLRLPATLVFDLPTPAALAEHIRAEVTVEGEEAAAAPSLAGELDRLEAIISSATADDIARNRMTDRLRALLAGLDGTAATAEAADDDLDHATDDELFDLLDGELDAQ</sequence>
<dbReference type="InterPro" id="IPR013154">
    <property type="entry name" value="ADH-like_N"/>
</dbReference>
<dbReference type="InterPro" id="IPR014031">
    <property type="entry name" value="Ketoacyl_synth_C"/>
</dbReference>
<dbReference type="Pfam" id="PF16197">
    <property type="entry name" value="KAsynt_C_assoc"/>
    <property type="match status" value="1"/>
</dbReference>
<protein>
    <submittedName>
        <fullName evidence="14">SDR family NAD(P)-dependent oxidoreductase</fullName>
    </submittedName>
</protein>
<dbReference type="CDD" id="cd05195">
    <property type="entry name" value="enoyl_red"/>
    <property type="match status" value="1"/>
</dbReference>
<evidence type="ECO:0000256" key="9">
    <source>
        <dbReference type="PROSITE-ProRule" id="PRU01363"/>
    </source>
</evidence>
<dbReference type="PROSITE" id="PS52004">
    <property type="entry name" value="KS3_2"/>
    <property type="match status" value="1"/>
</dbReference>
<dbReference type="InterPro" id="IPR055123">
    <property type="entry name" value="SpnB-like_Rossmann"/>
</dbReference>
<dbReference type="EMBL" id="RBDY01000011">
    <property type="protein sequence ID" value="RKN21602.1"/>
    <property type="molecule type" value="Genomic_DNA"/>
</dbReference>
<feature type="domain" description="Ketosynthase family 3 (KS3)" evidence="12">
    <location>
        <begin position="34"/>
        <end position="459"/>
    </location>
</feature>
<evidence type="ECO:0000256" key="6">
    <source>
        <dbReference type="ARBA" id="ARBA00023194"/>
    </source>
</evidence>
<dbReference type="OrthoDB" id="9778690at2"/>
<dbReference type="GO" id="GO:0008270">
    <property type="term" value="F:zinc ion binding"/>
    <property type="evidence" value="ECO:0007669"/>
    <property type="project" value="InterPro"/>
</dbReference>
<dbReference type="Gene3D" id="3.90.180.10">
    <property type="entry name" value="Medium-chain alcohol dehydrogenases, catalytic domain"/>
    <property type="match status" value="1"/>
</dbReference>
<dbReference type="SUPFAM" id="SSF55048">
    <property type="entry name" value="Probable ACP-binding domain of malonyl-CoA ACP transacylase"/>
    <property type="match status" value="1"/>
</dbReference>
<dbReference type="InterPro" id="IPR049552">
    <property type="entry name" value="PKS_DH_N"/>
</dbReference>
<evidence type="ECO:0000313" key="16">
    <source>
        <dbReference type="Proteomes" id="UP000268652"/>
    </source>
</evidence>
<keyword evidence="7" id="KW-0511">Multifunctional enzyme</keyword>
<dbReference type="SMART" id="SM01294">
    <property type="entry name" value="PKS_PP_betabranch"/>
    <property type="match status" value="1"/>
</dbReference>
<evidence type="ECO:0000256" key="10">
    <source>
        <dbReference type="SAM" id="MobiDB-lite"/>
    </source>
</evidence>
<name>A0A3A9W7K8_9ACTN</name>
<comment type="caution">
    <text evidence="14">The sequence shown here is derived from an EMBL/GenBank/DDBJ whole genome shotgun (WGS) entry which is preliminary data.</text>
</comment>
<dbReference type="Pfam" id="PF08990">
    <property type="entry name" value="Docking"/>
    <property type="match status" value="1"/>
</dbReference>
<keyword evidence="6" id="KW-0045">Antibiotic biosynthesis</keyword>
<dbReference type="SMART" id="SM00829">
    <property type="entry name" value="PKS_ER"/>
    <property type="match status" value="1"/>
</dbReference>
<dbReference type="InterPro" id="IPR036736">
    <property type="entry name" value="ACP-like_sf"/>
</dbReference>
<dbReference type="SUPFAM" id="SSF52151">
    <property type="entry name" value="FabD/lysophospholipase-like"/>
    <property type="match status" value="1"/>
</dbReference>
<gene>
    <name evidence="15" type="ORF">D7318_16840</name>
    <name evidence="14" type="ORF">D7319_15625</name>
</gene>
<dbReference type="GO" id="GO:0004312">
    <property type="term" value="F:fatty acid synthase activity"/>
    <property type="evidence" value="ECO:0007669"/>
    <property type="project" value="TreeGrafter"/>
</dbReference>
<dbReference type="GO" id="GO:0016491">
    <property type="term" value="F:oxidoreductase activity"/>
    <property type="evidence" value="ECO:0007669"/>
    <property type="project" value="InterPro"/>
</dbReference>
<dbReference type="SUPFAM" id="SSF47336">
    <property type="entry name" value="ACP-like"/>
    <property type="match status" value="1"/>
</dbReference>
<dbReference type="InterPro" id="IPR042104">
    <property type="entry name" value="PKS_dehydratase_sf"/>
</dbReference>
<dbReference type="InterPro" id="IPR011032">
    <property type="entry name" value="GroES-like_sf"/>
</dbReference>
<feature type="region of interest" description="C-terminal hotdog fold" evidence="9">
    <location>
        <begin position="1077"/>
        <end position="1215"/>
    </location>
</feature>
<evidence type="ECO:0000313" key="15">
    <source>
        <dbReference type="EMBL" id="RKN21602.1"/>
    </source>
</evidence>
<dbReference type="SMART" id="SM00825">
    <property type="entry name" value="PKS_KS"/>
    <property type="match status" value="1"/>
</dbReference>
<dbReference type="Pfam" id="PF00550">
    <property type="entry name" value="PP-binding"/>
    <property type="match status" value="1"/>
</dbReference>
<dbReference type="Pfam" id="PF08659">
    <property type="entry name" value="KR"/>
    <property type="match status" value="1"/>
</dbReference>
<dbReference type="GO" id="GO:0006633">
    <property type="term" value="P:fatty acid biosynthetic process"/>
    <property type="evidence" value="ECO:0007669"/>
    <property type="project" value="TreeGrafter"/>
</dbReference>
<keyword evidence="8" id="KW-0012">Acyltransferase</keyword>
<dbReference type="Pfam" id="PF14765">
    <property type="entry name" value="PS-DH"/>
    <property type="match status" value="1"/>
</dbReference>
<evidence type="ECO:0000256" key="7">
    <source>
        <dbReference type="ARBA" id="ARBA00023268"/>
    </source>
</evidence>
<dbReference type="CDD" id="cd08956">
    <property type="entry name" value="KR_3_FAS_SDR_x"/>
    <property type="match status" value="1"/>
</dbReference>
<dbReference type="FunFam" id="1.10.1200.10:FF:000007">
    <property type="entry name" value="Probable polyketide synthase pks17"/>
    <property type="match status" value="1"/>
</dbReference>
<dbReference type="SMART" id="SM00827">
    <property type="entry name" value="PKS_AT"/>
    <property type="match status" value="1"/>
</dbReference>
<dbReference type="Proteomes" id="UP000268652">
    <property type="component" value="Unassembled WGS sequence"/>
</dbReference>
<dbReference type="InterPro" id="IPR032821">
    <property type="entry name" value="PKS_assoc"/>
</dbReference>
<dbReference type="FunFam" id="3.40.366.10:FF:000002">
    <property type="entry name" value="Probable polyketide synthase 2"/>
    <property type="match status" value="1"/>
</dbReference>
<evidence type="ECO:0000256" key="8">
    <source>
        <dbReference type="ARBA" id="ARBA00023315"/>
    </source>
</evidence>
<dbReference type="Pfam" id="PF21089">
    <property type="entry name" value="PKS_DH_N"/>
    <property type="match status" value="1"/>
</dbReference>
<dbReference type="SMART" id="SM00822">
    <property type="entry name" value="PKS_KR"/>
    <property type="match status" value="1"/>
</dbReference>
<keyword evidence="3" id="KW-0596">Phosphopantetheine</keyword>
<dbReference type="Gene3D" id="3.40.50.720">
    <property type="entry name" value="NAD(P)-binding Rossmann-like Domain"/>
    <property type="match status" value="1"/>
</dbReference>
<dbReference type="CDD" id="cd00833">
    <property type="entry name" value="PKS"/>
    <property type="match status" value="1"/>
</dbReference>
<keyword evidence="16" id="KW-1185">Reference proteome</keyword>
<evidence type="ECO:0000313" key="17">
    <source>
        <dbReference type="Proteomes" id="UP000275024"/>
    </source>
</evidence>
<dbReference type="InterPro" id="IPR016039">
    <property type="entry name" value="Thiolase-like"/>
</dbReference>
<dbReference type="SUPFAM" id="SSF53901">
    <property type="entry name" value="Thiolase-like"/>
    <property type="match status" value="1"/>
</dbReference>
<feature type="region of interest" description="N-terminal hotdog fold" evidence="9">
    <location>
        <begin position="936"/>
        <end position="1061"/>
    </location>
</feature>
<dbReference type="InterPro" id="IPR050091">
    <property type="entry name" value="PKS_NRPS_Biosynth_Enz"/>
</dbReference>
<dbReference type="InterPro" id="IPR013968">
    <property type="entry name" value="PKS_KR"/>
</dbReference>
<dbReference type="Pfam" id="PF00698">
    <property type="entry name" value="Acyl_transf_1"/>
    <property type="match status" value="1"/>
</dbReference>
<dbReference type="FunFam" id="3.90.180.10:FF:000032">
    <property type="entry name" value="Probable polyketide synthase pks1"/>
    <property type="match status" value="1"/>
</dbReference>
<dbReference type="InterPro" id="IPR016036">
    <property type="entry name" value="Malonyl_transacylase_ACP-bd"/>
</dbReference>
<dbReference type="EMBL" id="RBDX01000011">
    <property type="protein sequence ID" value="RKN08363.1"/>
    <property type="molecule type" value="Genomic_DNA"/>
</dbReference>
<evidence type="ECO:0000313" key="14">
    <source>
        <dbReference type="EMBL" id="RKN08363.1"/>
    </source>
</evidence>
<dbReference type="SUPFAM" id="SSF51735">
    <property type="entry name" value="NAD(P)-binding Rossmann-fold domains"/>
    <property type="match status" value="3"/>
</dbReference>
<dbReference type="InterPro" id="IPR009081">
    <property type="entry name" value="PP-bd_ACP"/>
</dbReference>
<dbReference type="InterPro" id="IPR001227">
    <property type="entry name" value="Ac_transferase_dom_sf"/>
</dbReference>
<dbReference type="InterPro" id="IPR036299">
    <property type="entry name" value="Polyketide_synth_docking_sf"/>
</dbReference>
<dbReference type="InterPro" id="IPR014043">
    <property type="entry name" value="Acyl_transferase_dom"/>
</dbReference>
<evidence type="ECO:0000259" key="12">
    <source>
        <dbReference type="PROSITE" id="PS52004"/>
    </source>
</evidence>
<evidence type="ECO:0000256" key="3">
    <source>
        <dbReference type="ARBA" id="ARBA00022450"/>
    </source>
</evidence>
<dbReference type="InterPro" id="IPR015083">
    <property type="entry name" value="NorB/c/GfsB-D-like_docking"/>
</dbReference>
<comment type="cofactor">
    <cofactor evidence="1">
        <name>pantetheine 4'-phosphate</name>
        <dbReference type="ChEBI" id="CHEBI:47942"/>
    </cofactor>
</comment>
<dbReference type="Gene3D" id="3.30.70.3290">
    <property type="match status" value="1"/>
</dbReference>
<dbReference type="InterPro" id="IPR002364">
    <property type="entry name" value="Quin_OxRdtase/zeta-crystal_CS"/>
</dbReference>
<dbReference type="GO" id="GO:0031177">
    <property type="term" value="F:phosphopantetheine binding"/>
    <property type="evidence" value="ECO:0007669"/>
    <property type="project" value="InterPro"/>
</dbReference>
<dbReference type="Pfam" id="PF08240">
    <property type="entry name" value="ADH_N"/>
    <property type="match status" value="1"/>
</dbReference>
<keyword evidence="5" id="KW-0808">Transferase</keyword>
<evidence type="ECO:0000256" key="4">
    <source>
        <dbReference type="ARBA" id="ARBA00022553"/>
    </source>
</evidence>
<dbReference type="InterPro" id="IPR049551">
    <property type="entry name" value="PKS_DH_C"/>
</dbReference>
<reference evidence="16 17" key="1">
    <citation type="submission" date="2018-09" db="EMBL/GenBank/DDBJ databases">
        <title>Streptomyces sp. nov. DS1-2, an endophytic actinomycete isolated from roots of Dendrobium scabrilingue.</title>
        <authorList>
            <person name="Kuncharoen N."/>
            <person name="Kudo T."/>
            <person name="Ohkuma M."/>
            <person name="Yuki M."/>
            <person name="Tanasupawat S."/>
        </authorList>
    </citation>
    <scope>NUCLEOTIDE SEQUENCE [LARGE SCALE GENOMIC DNA]</scope>
    <source>
        <strain evidence="14 17">AZ1-7</strain>
        <strain evidence="15 16">DS1-2</strain>
    </source>
</reference>
<dbReference type="PANTHER" id="PTHR43775:SF51">
    <property type="entry name" value="INACTIVE PHENOLPHTHIOCEROL SYNTHESIS POLYKETIDE SYNTHASE TYPE I PKS1-RELATED"/>
    <property type="match status" value="1"/>
</dbReference>
<dbReference type="Pfam" id="PF13602">
    <property type="entry name" value="ADH_zinc_N_2"/>
    <property type="match status" value="1"/>
</dbReference>
<dbReference type="Proteomes" id="UP000275024">
    <property type="component" value="Unassembled WGS sequence"/>
</dbReference>
<dbReference type="PROSITE" id="PS00012">
    <property type="entry name" value="PHOSPHOPANTETHEINE"/>
    <property type="match status" value="1"/>
</dbReference>
<dbReference type="Pfam" id="PF00109">
    <property type="entry name" value="ketoacyl-synt"/>
    <property type="match status" value="1"/>
</dbReference>
<dbReference type="Gene3D" id="3.40.50.11460">
    <property type="match status" value="1"/>
</dbReference>
<dbReference type="SMART" id="SM00826">
    <property type="entry name" value="PKS_DH"/>
    <property type="match status" value="1"/>
</dbReference>
<dbReference type="InterPro" id="IPR016035">
    <property type="entry name" value="Acyl_Trfase/lysoPLipase"/>
</dbReference>
<dbReference type="Pfam" id="PF02801">
    <property type="entry name" value="Ketoacyl-synt_C"/>
    <property type="match status" value="1"/>
</dbReference>
<dbReference type="InterPro" id="IPR014030">
    <property type="entry name" value="Ketoacyl_synth_N"/>
</dbReference>
<dbReference type="PROSITE" id="PS50075">
    <property type="entry name" value="CARRIER"/>
    <property type="match status" value="1"/>
</dbReference>
<dbReference type="FunFam" id="3.40.50.720:FF:000209">
    <property type="entry name" value="Polyketide synthase Pks12"/>
    <property type="match status" value="1"/>
</dbReference>
<feature type="domain" description="Carrier" evidence="11">
    <location>
        <begin position="2044"/>
        <end position="2119"/>
    </location>
</feature>
<dbReference type="InterPro" id="IPR020841">
    <property type="entry name" value="PKS_Beta-ketoAc_synthase_dom"/>
</dbReference>
<evidence type="ECO:0000256" key="1">
    <source>
        <dbReference type="ARBA" id="ARBA00001957"/>
    </source>
</evidence>
<dbReference type="InterPro" id="IPR049900">
    <property type="entry name" value="PKS_mFAS_DH"/>
</dbReference>
<dbReference type="InterPro" id="IPR020807">
    <property type="entry name" value="PKS_DH"/>
</dbReference>
<dbReference type="SUPFAM" id="SSF50129">
    <property type="entry name" value="GroES-like"/>
    <property type="match status" value="1"/>
</dbReference>
<feature type="region of interest" description="Disordered" evidence="10">
    <location>
        <begin position="1025"/>
        <end position="1049"/>
    </location>
</feature>
<comment type="pathway">
    <text evidence="2">Antibiotic biosynthesis.</text>
</comment>
<accession>A0A3A9W7K8</accession>
<dbReference type="PANTHER" id="PTHR43775">
    <property type="entry name" value="FATTY ACID SYNTHASE"/>
    <property type="match status" value="1"/>
</dbReference>
<evidence type="ECO:0000259" key="13">
    <source>
        <dbReference type="PROSITE" id="PS52019"/>
    </source>
</evidence>
<dbReference type="PROSITE" id="PS01162">
    <property type="entry name" value="QOR_ZETA_CRYSTAL"/>
    <property type="match status" value="1"/>
</dbReference>
<dbReference type="GO" id="GO:0033068">
    <property type="term" value="P:macrolide biosynthetic process"/>
    <property type="evidence" value="ECO:0007669"/>
    <property type="project" value="UniProtKB-ARBA"/>
</dbReference>
<dbReference type="Gene3D" id="3.40.47.10">
    <property type="match status" value="1"/>
</dbReference>
<proteinExistence type="predicted"/>
<organism evidence="14 17">
    <name type="scientific">Streptomyces radicis</name>
    <dbReference type="NCBI Taxonomy" id="1750517"/>
    <lineage>
        <taxon>Bacteria</taxon>
        <taxon>Bacillati</taxon>
        <taxon>Actinomycetota</taxon>
        <taxon>Actinomycetes</taxon>
        <taxon>Kitasatosporales</taxon>
        <taxon>Streptomycetaceae</taxon>
        <taxon>Streptomyces</taxon>
    </lineage>
</organism>
<dbReference type="InterPro" id="IPR006162">
    <property type="entry name" value="Ppantetheine_attach_site"/>
</dbReference>
<dbReference type="InterPro" id="IPR057326">
    <property type="entry name" value="KR_dom"/>
</dbReference>
<dbReference type="Gene3D" id="3.40.366.10">
    <property type="entry name" value="Malonyl-Coenzyme A Acyl Carrier Protein, domain 2"/>
    <property type="match status" value="1"/>
</dbReference>